<evidence type="ECO:0000256" key="2">
    <source>
        <dbReference type="SAM" id="SignalP"/>
    </source>
</evidence>
<dbReference type="GeneID" id="7836303"/>
<dbReference type="Proteomes" id="UP000009168">
    <property type="component" value="Unassembled WGS sequence"/>
</dbReference>
<dbReference type="InterPro" id="IPR009030">
    <property type="entry name" value="Growth_fac_rcpt_cys_sf"/>
</dbReference>
<sequence>MVTKQIILILFLSRVLSQILQKCQVQNQYFDITLQSCSNCQTNCNQCYGQETCKICQPSYFYDNNNGNCLSQCQQGGQQQDFFQVCIECQIENCHICEYEGTQCKQCLDGWNLSENKLSCQKQECLNSEFLYYNRESNQCTIICPEQTNNNDRSCTDLRKFSQMKTFGSRNKIKQDDINEIYYYKKIDDQTQIVIALSATSAIFYSYPGLISLNQINLLSSSYSYSFQNNNNIYLLSTDNVQKLDIEQVKVSFVYQAQNCQLFACSNSFALCYLDTNLNVFDLSNQNIIVYKIKQVIIISFLPYQFQVQPPPTPDFPIPNIPTFDPSQPPDPSDPPQPPPLPQFDSLGCIITQGIQSVQVTKQTLGLVQKDVLGETFQSQNQNQNINPTNQVFDLKNINKTVIIDPYGDIWFIDWNNITYIYKAFQSDQSLQILNCIEYDQKARLILIKADNFNGIYQSAIICANLTFNQTQNSYIFQYVNQIIK</sequence>
<dbReference type="HOGENOM" id="CLU_454572_0_0_1"/>
<feature type="compositionally biased region" description="Pro residues" evidence="1">
    <location>
        <begin position="327"/>
        <end position="340"/>
    </location>
</feature>
<feature type="region of interest" description="Disordered" evidence="1">
    <location>
        <begin position="315"/>
        <end position="340"/>
    </location>
</feature>
<accession>Q241U6</accession>
<proteinExistence type="predicted"/>
<dbReference type="KEGG" id="tet:TTHERM_00629810"/>
<name>Q241U6_TETTS</name>
<dbReference type="InParanoid" id="Q241U6"/>
<dbReference type="EMBL" id="GG662532">
    <property type="protein sequence ID" value="EAS02474.2"/>
    <property type="molecule type" value="Genomic_DNA"/>
</dbReference>
<feature type="chain" id="PRO_5004202470" description="Transmembrane protein" evidence="2">
    <location>
        <begin position="18"/>
        <end position="485"/>
    </location>
</feature>
<reference evidence="4" key="1">
    <citation type="journal article" date="2006" name="PLoS Biol.">
        <title>Macronuclear genome sequence of the ciliate Tetrahymena thermophila, a model eukaryote.</title>
        <authorList>
            <person name="Eisen J.A."/>
            <person name="Coyne R.S."/>
            <person name="Wu M."/>
            <person name="Wu D."/>
            <person name="Thiagarajan M."/>
            <person name="Wortman J.R."/>
            <person name="Badger J.H."/>
            <person name="Ren Q."/>
            <person name="Amedeo P."/>
            <person name="Jones K.M."/>
            <person name="Tallon L.J."/>
            <person name="Delcher A.L."/>
            <person name="Salzberg S.L."/>
            <person name="Silva J.C."/>
            <person name="Haas B.J."/>
            <person name="Majoros W.H."/>
            <person name="Farzad M."/>
            <person name="Carlton J.M."/>
            <person name="Smith R.K. Jr."/>
            <person name="Garg J."/>
            <person name="Pearlman R.E."/>
            <person name="Karrer K.M."/>
            <person name="Sun L."/>
            <person name="Manning G."/>
            <person name="Elde N.C."/>
            <person name="Turkewitz A.P."/>
            <person name="Asai D.J."/>
            <person name="Wilkes D.E."/>
            <person name="Wang Y."/>
            <person name="Cai H."/>
            <person name="Collins K."/>
            <person name="Stewart B.A."/>
            <person name="Lee S.R."/>
            <person name="Wilamowska K."/>
            <person name="Weinberg Z."/>
            <person name="Ruzzo W.L."/>
            <person name="Wloga D."/>
            <person name="Gaertig J."/>
            <person name="Frankel J."/>
            <person name="Tsao C.-C."/>
            <person name="Gorovsky M.A."/>
            <person name="Keeling P.J."/>
            <person name="Waller R.F."/>
            <person name="Patron N.J."/>
            <person name="Cherry J.M."/>
            <person name="Stover N.A."/>
            <person name="Krieger C.J."/>
            <person name="del Toro C."/>
            <person name="Ryder H.F."/>
            <person name="Williamson S.C."/>
            <person name="Barbeau R.A."/>
            <person name="Hamilton E.P."/>
            <person name="Orias E."/>
        </authorList>
    </citation>
    <scope>NUCLEOTIDE SEQUENCE [LARGE SCALE GENOMIC DNA]</scope>
    <source>
        <strain evidence="4">SB210</strain>
    </source>
</reference>
<evidence type="ECO:0008006" key="5">
    <source>
        <dbReference type="Google" id="ProtNLM"/>
    </source>
</evidence>
<dbReference type="AlphaFoldDB" id="Q241U6"/>
<keyword evidence="4" id="KW-1185">Reference proteome</keyword>
<dbReference type="Gene3D" id="2.10.220.10">
    <property type="entry name" value="Hormone Receptor, Insulin-like Growth Factor Receptor 1, Chain A, domain 2"/>
    <property type="match status" value="1"/>
</dbReference>
<gene>
    <name evidence="3" type="ORF">TTHERM_00629810</name>
</gene>
<feature type="signal peptide" evidence="2">
    <location>
        <begin position="1"/>
        <end position="17"/>
    </location>
</feature>
<dbReference type="InterPro" id="IPR006212">
    <property type="entry name" value="Furin_repeat"/>
</dbReference>
<evidence type="ECO:0000313" key="4">
    <source>
        <dbReference type="Proteomes" id="UP000009168"/>
    </source>
</evidence>
<dbReference type="RefSeq" id="XP_001022719.2">
    <property type="nucleotide sequence ID" value="XM_001022719.2"/>
</dbReference>
<evidence type="ECO:0000256" key="1">
    <source>
        <dbReference type="SAM" id="MobiDB-lite"/>
    </source>
</evidence>
<protein>
    <recommendedName>
        <fullName evidence="5">Transmembrane protein</fullName>
    </recommendedName>
</protein>
<keyword evidence="2" id="KW-0732">Signal</keyword>
<organism evidence="3 4">
    <name type="scientific">Tetrahymena thermophila (strain SB210)</name>
    <dbReference type="NCBI Taxonomy" id="312017"/>
    <lineage>
        <taxon>Eukaryota</taxon>
        <taxon>Sar</taxon>
        <taxon>Alveolata</taxon>
        <taxon>Ciliophora</taxon>
        <taxon>Intramacronucleata</taxon>
        <taxon>Oligohymenophorea</taxon>
        <taxon>Hymenostomatida</taxon>
        <taxon>Tetrahymenina</taxon>
        <taxon>Tetrahymenidae</taxon>
        <taxon>Tetrahymena</taxon>
    </lineage>
</organism>
<dbReference type="SUPFAM" id="SSF57184">
    <property type="entry name" value="Growth factor receptor domain"/>
    <property type="match status" value="1"/>
</dbReference>
<evidence type="ECO:0000313" key="3">
    <source>
        <dbReference type="EMBL" id="EAS02474.2"/>
    </source>
</evidence>
<dbReference type="SMART" id="SM00261">
    <property type="entry name" value="FU"/>
    <property type="match status" value="2"/>
</dbReference>